<name>A0A0U1M9E5_TALIS</name>
<evidence type="ECO:0000313" key="2">
    <source>
        <dbReference type="EMBL" id="CRG92188.1"/>
    </source>
</evidence>
<feature type="compositionally biased region" description="Acidic residues" evidence="1">
    <location>
        <begin position="151"/>
        <end position="163"/>
    </location>
</feature>
<proteinExistence type="predicted"/>
<feature type="compositionally biased region" description="Low complexity" evidence="1">
    <location>
        <begin position="93"/>
        <end position="102"/>
    </location>
</feature>
<sequence length="275" mass="30014">MAAVSERIHGLRRPGASLLKKTLPSRPSDKDKAVSRKAVPAADTSPSPSASTSTSTIVLSEAKDLPPPPPPLPNVVPPASRPPRGSSLNDQANSNSNSNSNNQYIPYNQTYGQNDRVPQKPATNNHLLAPQPSHARPVSEAPSISQFIPDPEPEPERESEAEDQQLPVSADLIIDGQKTPDSSRTSSNNTLSNWTPPLPDPVVVAPLTRVHYNCFQGHRTMPATNNVWYATACMTCRKLDQEVRHRCTFCSLRVCGACFERLQKSRDRSLAEVFP</sequence>
<accession>A0A0U1M9E5</accession>
<reference evidence="2 3" key="1">
    <citation type="submission" date="2015-04" db="EMBL/GenBank/DDBJ databases">
        <authorList>
            <person name="Syromyatnikov M.Y."/>
            <person name="Popov V.N."/>
        </authorList>
    </citation>
    <scope>NUCLEOTIDE SEQUENCE [LARGE SCALE GENOMIC DNA]</scope>
    <source>
        <strain evidence="2">WF-38-12</strain>
    </source>
</reference>
<dbReference type="OMA" id="VWYATAC"/>
<feature type="region of interest" description="Disordered" evidence="1">
    <location>
        <begin position="1"/>
        <end position="195"/>
    </location>
</feature>
<dbReference type="STRING" id="28573.A0A0U1M9E5"/>
<protein>
    <submittedName>
        <fullName evidence="2">Uncharacterized protein</fullName>
    </submittedName>
</protein>
<feature type="compositionally biased region" description="Polar residues" evidence="1">
    <location>
        <begin position="103"/>
        <end position="113"/>
    </location>
</feature>
<dbReference type="AlphaFoldDB" id="A0A0U1M9E5"/>
<feature type="compositionally biased region" description="Pro residues" evidence="1">
    <location>
        <begin position="65"/>
        <end position="81"/>
    </location>
</feature>
<evidence type="ECO:0000256" key="1">
    <source>
        <dbReference type="SAM" id="MobiDB-lite"/>
    </source>
</evidence>
<evidence type="ECO:0000313" key="3">
    <source>
        <dbReference type="Proteomes" id="UP000054383"/>
    </source>
</evidence>
<feature type="compositionally biased region" description="Low complexity" evidence="1">
    <location>
        <begin position="40"/>
        <end position="56"/>
    </location>
</feature>
<feature type="compositionally biased region" description="Low complexity" evidence="1">
    <location>
        <begin position="182"/>
        <end position="195"/>
    </location>
</feature>
<organism evidence="2 3">
    <name type="scientific">Talaromyces islandicus</name>
    <name type="common">Penicillium islandicum</name>
    <dbReference type="NCBI Taxonomy" id="28573"/>
    <lineage>
        <taxon>Eukaryota</taxon>
        <taxon>Fungi</taxon>
        <taxon>Dikarya</taxon>
        <taxon>Ascomycota</taxon>
        <taxon>Pezizomycotina</taxon>
        <taxon>Eurotiomycetes</taxon>
        <taxon>Eurotiomycetidae</taxon>
        <taxon>Eurotiales</taxon>
        <taxon>Trichocomaceae</taxon>
        <taxon>Talaromyces</taxon>
        <taxon>Talaromyces sect. Islandici</taxon>
    </lineage>
</organism>
<dbReference type="Proteomes" id="UP000054383">
    <property type="component" value="Unassembled WGS sequence"/>
</dbReference>
<dbReference type="OrthoDB" id="5425130at2759"/>
<gene>
    <name evidence="2" type="ORF">PISL3812_09244</name>
</gene>
<keyword evidence="3" id="KW-1185">Reference proteome</keyword>
<dbReference type="EMBL" id="CVMT01000011">
    <property type="protein sequence ID" value="CRG92188.1"/>
    <property type="molecule type" value="Genomic_DNA"/>
</dbReference>